<dbReference type="EMBL" id="BRZA01000001">
    <property type="protein sequence ID" value="GLC87470.1"/>
    <property type="molecule type" value="Genomic_DNA"/>
</dbReference>
<reference evidence="2" key="1">
    <citation type="submission" date="2022-08" db="EMBL/GenBank/DDBJ databases">
        <title>Draft genome sequence of Lysinibacillus sp. strain KH24.</title>
        <authorList>
            <person name="Kanbe H."/>
            <person name="Itoh H."/>
        </authorList>
    </citation>
    <scope>NUCLEOTIDE SEQUENCE</scope>
    <source>
        <strain evidence="2">KH24</strain>
    </source>
</reference>
<proteinExistence type="predicted"/>
<dbReference type="Proteomes" id="UP001065593">
    <property type="component" value="Unassembled WGS sequence"/>
</dbReference>
<protein>
    <submittedName>
        <fullName evidence="2">Uncharacterized protein</fullName>
    </submittedName>
</protein>
<sequence length="46" mass="4811">MKKIIATTATVLCLATFILSSVPASTASASYGPWPGCGQFPCYENI</sequence>
<gene>
    <name evidence="2" type="ORF">LYSBPC_05970</name>
</gene>
<organism evidence="2 3">
    <name type="scientific">Lysinibacillus piscis</name>
    <dbReference type="NCBI Taxonomy" id="2518931"/>
    <lineage>
        <taxon>Bacteria</taxon>
        <taxon>Bacillati</taxon>
        <taxon>Bacillota</taxon>
        <taxon>Bacilli</taxon>
        <taxon>Bacillales</taxon>
        <taxon>Bacillaceae</taxon>
        <taxon>Lysinibacillus</taxon>
    </lineage>
</organism>
<keyword evidence="1" id="KW-0732">Signal</keyword>
<evidence type="ECO:0000313" key="2">
    <source>
        <dbReference type="EMBL" id="GLC87470.1"/>
    </source>
</evidence>
<feature type="chain" id="PRO_5045198222" evidence="1">
    <location>
        <begin position="30"/>
        <end position="46"/>
    </location>
</feature>
<comment type="caution">
    <text evidence="2">The sequence shown here is derived from an EMBL/GenBank/DDBJ whole genome shotgun (WGS) entry which is preliminary data.</text>
</comment>
<name>A0ABQ5NGR5_9BACI</name>
<accession>A0ABQ5NGR5</accession>
<keyword evidence="3" id="KW-1185">Reference proteome</keyword>
<evidence type="ECO:0000313" key="3">
    <source>
        <dbReference type="Proteomes" id="UP001065593"/>
    </source>
</evidence>
<dbReference type="RefSeq" id="WP_264987190.1">
    <property type="nucleotide sequence ID" value="NZ_BRZA01000001.1"/>
</dbReference>
<evidence type="ECO:0000256" key="1">
    <source>
        <dbReference type="SAM" id="SignalP"/>
    </source>
</evidence>
<feature type="signal peptide" evidence="1">
    <location>
        <begin position="1"/>
        <end position="29"/>
    </location>
</feature>